<accession>A0A8J6DYE0</accession>
<comment type="caution">
    <text evidence="2">The sequence shown here is derived from an EMBL/GenBank/DDBJ whole genome shotgun (WGS) entry which is preliminary data.</text>
</comment>
<name>A0A8J6DYE0_9EUKA</name>
<feature type="region of interest" description="Disordered" evidence="1">
    <location>
        <begin position="1"/>
        <end position="23"/>
    </location>
</feature>
<organism evidence="2 3">
    <name type="scientific">Carpediemonas membranifera</name>
    <dbReference type="NCBI Taxonomy" id="201153"/>
    <lineage>
        <taxon>Eukaryota</taxon>
        <taxon>Metamonada</taxon>
        <taxon>Carpediemonas-like organisms</taxon>
        <taxon>Carpediemonas</taxon>
    </lineage>
</organism>
<dbReference type="EMBL" id="JAHDYR010000040">
    <property type="protein sequence ID" value="KAG9392064.1"/>
    <property type="molecule type" value="Genomic_DNA"/>
</dbReference>
<proteinExistence type="predicted"/>
<dbReference type="Proteomes" id="UP000717585">
    <property type="component" value="Unassembled WGS sequence"/>
</dbReference>
<gene>
    <name evidence="2" type="ORF">J8273_6655</name>
</gene>
<evidence type="ECO:0000256" key="1">
    <source>
        <dbReference type="SAM" id="MobiDB-lite"/>
    </source>
</evidence>
<protein>
    <submittedName>
        <fullName evidence="2">Uncharacterized protein</fullName>
    </submittedName>
</protein>
<dbReference type="AlphaFoldDB" id="A0A8J6DYE0"/>
<evidence type="ECO:0000313" key="2">
    <source>
        <dbReference type="EMBL" id="KAG9392064.1"/>
    </source>
</evidence>
<evidence type="ECO:0000313" key="3">
    <source>
        <dbReference type="Proteomes" id="UP000717585"/>
    </source>
</evidence>
<sequence length="286" mass="31534">MPSDPCHPPHRRIPAEETGSSRQTVLMRSFPSHAQRDLPTRECEEIMTGLDGTKAAGLSGWSNKHILQLLGRHLATDTTRRNARRLRPADSNKSVVSAMTEIVSRIVRGESSCRPLTQAYLSMLPKPNGSLRPIGVNEPFYVIAGKYLAKLALGHLKPDDSGDDPAGALPDWLPEQYGLGGRSDVEKLISPTRTYTTQATHSYMPVQVTAEKVIDELSRLCGIIEQSTGHAKNQVSWMCLHIIRKCISADLNFMFRTNAPNVAIAESELPSRLGEREVRCTVAEAE</sequence>
<keyword evidence="3" id="KW-1185">Reference proteome</keyword>
<reference evidence="2" key="1">
    <citation type="submission" date="2021-05" db="EMBL/GenBank/DDBJ databases">
        <title>A free-living protist that lacks canonical eukaryotic 1 DNA replication and segregation systems.</title>
        <authorList>
            <person name="Salas-Leiva D.E."/>
            <person name="Tromer E.C."/>
            <person name="Curtis B.A."/>
            <person name="Jerlstrom-Hultqvist J."/>
            <person name="Kolisko M."/>
            <person name="Yi Z."/>
            <person name="Salas-Leiva J.S."/>
            <person name="Gallot-Lavallee L."/>
            <person name="Kops G.J.P.L."/>
            <person name="Archibald J.M."/>
            <person name="Simpson A.G.B."/>
            <person name="Roger A.J."/>
        </authorList>
    </citation>
    <scope>NUCLEOTIDE SEQUENCE</scope>
    <source>
        <strain evidence="2">BICM</strain>
    </source>
</reference>